<evidence type="ECO:0000313" key="3">
    <source>
        <dbReference type="Proteomes" id="UP001301769"/>
    </source>
</evidence>
<dbReference type="EMBL" id="MU858211">
    <property type="protein sequence ID" value="KAK4209267.1"/>
    <property type="molecule type" value="Genomic_DNA"/>
</dbReference>
<name>A0AAN6Y362_9PEZI</name>
<sequence length="863" mass="97046">MDPLSIAASIAGLLSAAGAVTKALAPYVAAARETPKVAVQVHSEMQSIAVILSALQVLTRNLGSIPMQRAALVQVDHVVAVLTDGVLIFSDLEDVVKSLDSLGDLSLSITRLSLRSRLQWAWKESDITSLLARLQGFKLSASLILNILQSDSAMRAEGSRTDLTNNVNHLLESSKDVARRLMNLEDNFDARSMVSKRRSVAVSVKLGHAEDDETTRFLNRVNSIQDENTSQLATSPSTLPRSEYTRATDVPFEQHLEESLAYRRAQRESMDFSFRSSVAWSNGISTFSGLTLGDISVMSVIALPICAAEISNAHHYTFGNLEPPAPLISPTNREQHAAVTTVNSLLYECLEITLQLSRICFSDIFWKEGLYSNQEHPFGVLRRIFSQDNPYLMLVQPSDHNAEPWELLSPTRELLSPTKDGDLLSASAVEDAAEFDALLRSGDVGLLRALDVIKAMLAVKFAAETPIEPFRILGLIRKKRGYFKSGETPPPSDVVVEDFLAQERLFFHQLEDLPTVEKQMKLLNLLVKERLSAIFVPLYDFMQIQLRFLLDIEQNLLLPPQSQRWNRAFRDWSLNTELIGKLIANETRTKWILRARLGDNEDPGQNYSPQVDTIAACFRLVSLPALVMLGYEEFLENLEQQIDDADTTRKSDISESRKIILRAHEEISRIAKQEDLSGELSHLRRDMTDWKRLAINKFGELLMYDASVRVLDIRMPQRPHSTCRMYTFEKVLIFADKTADRRQSLRARGLLGTQKSLQLKDRILLSNIKAIVRSEPITGPFYFNSSDCSCLVVYTVGSEQEALEIRFTTPSQMQGWTEELRAAIQTPQQKEEHTTYEATNVSTVPVTYPKAWKTTLLDRGFLT</sequence>
<feature type="coiled-coil region" evidence="1">
    <location>
        <begin position="628"/>
        <end position="655"/>
    </location>
</feature>
<dbReference type="Proteomes" id="UP001301769">
    <property type="component" value="Unassembled WGS sequence"/>
</dbReference>
<dbReference type="GO" id="GO:0000935">
    <property type="term" value="C:division septum"/>
    <property type="evidence" value="ECO:0007669"/>
    <property type="project" value="TreeGrafter"/>
</dbReference>
<evidence type="ECO:0000256" key="1">
    <source>
        <dbReference type="SAM" id="Coils"/>
    </source>
</evidence>
<dbReference type="Gene3D" id="2.30.29.30">
    <property type="entry name" value="Pleckstrin-homology domain (PH domain)/Phosphotyrosine-binding domain (PTB)"/>
    <property type="match status" value="1"/>
</dbReference>
<protein>
    <recommendedName>
        <fullName evidence="4">PH domain-containing protein</fullName>
    </recommendedName>
</protein>
<dbReference type="PANTHER" id="PTHR47339:SF1">
    <property type="entry name" value="CELL DIVISION CONTROL PROTEIN 24"/>
    <property type="match status" value="1"/>
</dbReference>
<dbReference type="GO" id="GO:0043332">
    <property type="term" value="C:mating projection tip"/>
    <property type="evidence" value="ECO:0007669"/>
    <property type="project" value="TreeGrafter"/>
</dbReference>
<keyword evidence="1" id="KW-0175">Coiled coil</keyword>
<dbReference type="AlphaFoldDB" id="A0AAN6Y362"/>
<evidence type="ECO:0008006" key="4">
    <source>
        <dbReference type="Google" id="ProtNLM"/>
    </source>
</evidence>
<organism evidence="2 3">
    <name type="scientific">Rhypophila decipiens</name>
    <dbReference type="NCBI Taxonomy" id="261697"/>
    <lineage>
        <taxon>Eukaryota</taxon>
        <taxon>Fungi</taxon>
        <taxon>Dikarya</taxon>
        <taxon>Ascomycota</taxon>
        <taxon>Pezizomycotina</taxon>
        <taxon>Sordariomycetes</taxon>
        <taxon>Sordariomycetidae</taxon>
        <taxon>Sordariales</taxon>
        <taxon>Naviculisporaceae</taxon>
        <taxon>Rhypophila</taxon>
    </lineage>
</organism>
<comment type="caution">
    <text evidence="2">The sequence shown here is derived from an EMBL/GenBank/DDBJ whole genome shotgun (WGS) entry which is preliminary data.</text>
</comment>
<dbReference type="GO" id="GO:0031106">
    <property type="term" value="P:septin ring organization"/>
    <property type="evidence" value="ECO:0007669"/>
    <property type="project" value="TreeGrafter"/>
</dbReference>
<dbReference type="InterPro" id="IPR011993">
    <property type="entry name" value="PH-like_dom_sf"/>
</dbReference>
<proteinExistence type="predicted"/>
<gene>
    <name evidence="2" type="ORF">QBC37DRAFT_391391</name>
</gene>
<evidence type="ECO:0000313" key="2">
    <source>
        <dbReference type="EMBL" id="KAK4209267.1"/>
    </source>
</evidence>
<dbReference type="Pfam" id="PF15411">
    <property type="entry name" value="PH_10"/>
    <property type="match status" value="1"/>
</dbReference>
<dbReference type="InterPro" id="IPR053026">
    <property type="entry name" value="CDC42_GEF"/>
</dbReference>
<dbReference type="GO" id="GO:0005737">
    <property type="term" value="C:cytoplasm"/>
    <property type="evidence" value="ECO:0007669"/>
    <property type="project" value="TreeGrafter"/>
</dbReference>
<reference evidence="2" key="1">
    <citation type="journal article" date="2023" name="Mol. Phylogenet. Evol.">
        <title>Genome-scale phylogeny and comparative genomics of the fungal order Sordariales.</title>
        <authorList>
            <person name="Hensen N."/>
            <person name="Bonometti L."/>
            <person name="Westerberg I."/>
            <person name="Brannstrom I.O."/>
            <person name="Guillou S."/>
            <person name="Cros-Aarteil S."/>
            <person name="Calhoun S."/>
            <person name="Haridas S."/>
            <person name="Kuo A."/>
            <person name="Mondo S."/>
            <person name="Pangilinan J."/>
            <person name="Riley R."/>
            <person name="LaButti K."/>
            <person name="Andreopoulos B."/>
            <person name="Lipzen A."/>
            <person name="Chen C."/>
            <person name="Yan M."/>
            <person name="Daum C."/>
            <person name="Ng V."/>
            <person name="Clum A."/>
            <person name="Steindorff A."/>
            <person name="Ohm R.A."/>
            <person name="Martin F."/>
            <person name="Silar P."/>
            <person name="Natvig D.O."/>
            <person name="Lalanne C."/>
            <person name="Gautier V."/>
            <person name="Ament-Velasquez S.L."/>
            <person name="Kruys A."/>
            <person name="Hutchinson M.I."/>
            <person name="Powell A.J."/>
            <person name="Barry K."/>
            <person name="Miller A.N."/>
            <person name="Grigoriev I.V."/>
            <person name="Debuchy R."/>
            <person name="Gladieux P."/>
            <person name="Hiltunen Thoren M."/>
            <person name="Johannesson H."/>
        </authorList>
    </citation>
    <scope>NUCLEOTIDE SEQUENCE</scope>
    <source>
        <strain evidence="2">PSN293</strain>
    </source>
</reference>
<dbReference type="GO" id="GO:0030010">
    <property type="term" value="P:establishment of cell polarity"/>
    <property type="evidence" value="ECO:0007669"/>
    <property type="project" value="TreeGrafter"/>
</dbReference>
<accession>A0AAN6Y362</accession>
<dbReference type="GO" id="GO:0005634">
    <property type="term" value="C:nucleus"/>
    <property type="evidence" value="ECO:0007669"/>
    <property type="project" value="TreeGrafter"/>
</dbReference>
<dbReference type="PANTHER" id="PTHR47339">
    <property type="entry name" value="CELL DIVISION CONTROL PROTEIN 24"/>
    <property type="match status" value="1"/>
</dbReference>
<reference evidence="2" key="2">
    <citation type="submission" date="2023-05" db="EMBL/GenBank/DDBJ databases">
        <authorList>
            <consortium name="Lawrence Berkeley National Laboratory"/>
            <person name="Steindorff A."/>
            <person name="Hensen N."/>
            <person name="Bonometti L."/>
            <person name="Westerberg I."/>
            <person name="Brannstrom I.O."/>
            <person name="Guillou S."/>
            <person name="Cros-Aarteil S."/>
            <person name="Calhoun S."/>
            <person name="Haridas S."/>
            <person name="Kuo A."/>
            <person name="Mondo S."/>
            <person name="Pangilinan J."/>
            <person name="Riley R."/>
            <person name="Labutti K."/>
            <person name="Andreopoulos B."/>
            <person name="Lipzen A."/>
            <person name="Chen C."/>
            <person name="Yanf M."/>
            <person name="Daum C."/>
            <person name="Ng V."/>
            <person name="Clum A."/>
            <person name="Ohm R."/>
            <person name="Martin F."/>
            <person name="Silar P."/>
            <person name="Natvig D."/>
            <person name="Lalanne C."/>
            <person name="Gautier V."/>
            <person name="Ament-Velasquez S.L."/>
            <person name="Kruys A."/>
            <person name="Hutchinson M.I."/>
            <person name="Powell A.J."/>
            <person name="Barry K."/>
            <person name="Miller A.N."/>
            <person name="Grigoriev I.V."/>
            <person name="Debuchy R."/>
            <person name="Gladieux P."/>
            <person name="Thoren M.H."/>
            <person name="Johannesson H."/>
        </authorList>
    </citation>
    <scope>NUCLEOTIDE SEQUENCE</scope>
    <source>
        <strain evidence="2">PSN293</strain>
    </source>
</reference>
<keyword evidence="3" id="KW-1185">Reference proteome</keyword>